<keyword evidence="9" id="KW-0325">Glycoprotein</keyword>
<evidence type="ECO:0000256" key="2">
    <source>
        <dbReference type="ARBA" id="ARBA00004613"/>
    </source>
</evidence>
<keyword evidence="7 11" id="KW-0560">Oxidoreductase</keyword>
<dbReference type="FunFam" id="1.10.405.10:FF:000004">
    <property type="entry name" value="Amine oxidase"/>
    <property type="match status" value="1"/>
</dbReference>
<protein>
    <recommendedName>
        <fullName evidence="11">Amine oxidase</fullName>
        <ecNumber evidence="11">1.4.3.-</ecNumber>
    </recommendedName>
</protein>
<evidence type="ECO:0000313" key="14">
    <source>
        <dbReference type="Ensembl" id="ENSOMEP00000035508.1"/>
    </source>
</evidence>
<dbReference type="FunFam" id="1.10.10.1620:FF:000001">
    <property type="entry name" value="Amine oxidase"/>
    <property type="match status" value="1"/>
</dbReference>
<accession>A0A3B3DZG1</accession>
<feature type="binding site" evidence="10">
    <location>
        <position position="287"/>
    </location>
    <ligand>
        <name>FAD</name>
        <dbReference type="ChEBI" id="CHEBI:57692"/>
    </ligand>
</feature>
<sequence>MGVKVWKWLLAAAGVLLLALPHVSTALSLKQKLADCLNDTDYQELLYIAKNGLPHTSKPQHIAIVGAGIAGLTAAKLLQDAGHKVTIIEASGRIGGRVETYRNTKEGWYADLGAMRIPSYHHIVRQFIHDLGVKLQPFTMDDHNTFYVIRGNRSRTYSVKANPDILGYNVSISERGKSASELLSMALQKVKDEVETNGCEAMLKKYDHYSVKEYLKVEGGLSREAVQMIADLLNEQSLLYLALTEMIYIESDVSDDTTYDEISEGTDTLVTKFLDAIHSTLFLNSTVKLIQHTNKGVTVWYRRDGSDYWQPVDADVVLVTATARATLFMEFDPPLSSFKMEAMRAAHYASSTKIILTFSRKFWLDDGIQGGKSITDRPCRYIYYPTHSFAKNNSIGVLLASYTWSDDSLLFHGASDEELKDMALRDLAHVHPDANVSSLCTGVVVKRWSLDPYSLGAFTLFSPYQHLEYSAELFQSYGNVHFAGEHTAFPHGWIETSMKSAIRAARNINDAANFQEIRASTRDEF</sequence>
<evidence type="ECO:0000256" key="7">
    <source>
        <dbReference type="ARBA" id="ARBA00023002"/>
    </source>
</evidence>
<keyword evidence="8" id="KW-1015">Disulfide bond</keyword>
<dbReference type="SUPFAM" id="SSF51905">
    <property type="entry name" value="FAD/NAD(P)-binding domain"/>
    <property type="match status" value="1"/>
</dbReference>
<name>A0A3B3DZG1_ORYME</name>
<evidence type="ECO:0000256" key="5">
    <source>
        <dbReference type="ARBA" id="ARBA00022630"/>
    </source>
</evidence>
<feature type="signal peptide" evidence="12">
    <location>
        <begin position="1"/>
        <end position="26"/>
    </location>
</feature>
<comment type="similarity">
    <text evidence="3">Belongs to the flavin monoamine oxidase family. FIG1 subfamily.</text>
</comment>
<keyword evidence="15" id="KW-1185">Reference proteome</keyword>
<dbReference type="InterPro" id="IPR036188">
    <property type="entry name" value="FAD/NAD-bd_sf"/>
</dbReference>
<evidence type="ECO:0000256" key="6">
    <source>
        <dbReference type="ARBA" id="ARBA00022827"/>
    </source>
</evidence>
<feature type="binding site" evidence="10">
    <location>
        <position position="485"/>
    </location>
    <ligand>
        <name>FAD</name>
        <dbReference type="ChEBI" id="CHEBI:57692"/>
    </ligand>
</feature>
<dbReference type="PANTHER" id="PTHR10742:SF342">
    <property type="entry name" value="AMINE OXIDASE"/>
    <property type="match status" value="1"/>
</dbReference>
<dbReference type="RefSeq" id="XP_024143273.1">
    <property type="nucleotide sequence ID" value="XM_024287505.2"/>
</dbReference>
<dbReference type="GO" id="GO:0009063">
    <property type="term" value="P:amino acid catabolic process"/>
    <property type="evidence" value="ECO:0007669"/>
    <property type="project" value="TreeGrafter"/>
</dbReference>
<dbReference type="AlphaFoldDB" id="A0A3B3DZG1"/>
<evidence type="ECO:0000256" key="10">
    <source>
        <dbReference type="PIRSR" id="PIRSR601613-1"/>
    </source>
</evidence>
<dbReference type="PaxDb" id="30732-ENSOMEP00000035508"/>
<dbReference type="GO" id="GO:0001716">
    <property type="term" value="F:L-amino-acid oxidase activity"/>
    <property type="evidence" value="ECO:0007669"/>
    <property type="project" value="TreeGrafter"/>
</dbReference>
<dbReference type="FunFam" id="3.50.50.60:FF:000450">
    <property type="entry name" value="Amine oxidase"/>
    <property type="match status" value="1"/>
</dbReference>
<evidence type="ECO:0000256" key="8">
    <source>
        <dbReference type="ARBA" id="ARBA00023157"/>
    </source>
</evidence>
<dbReference type="Ensembl" id="ENSOMET00000030496.1">
    <property type="protein sequence ID" value="ENSOMEP00000035508.1"/>
    <property type="gene ID" value="ENSOMEG00000022823.1"/>
</dbReference>
<dbReference type="Gene3D" id="3.50.50.60">
    <property type="entry name" value="FAD/NAD(P)-binding domain"/>
    <property type="match status" value="1"/>
</dbReference>
<evidence type="ECO:0000256" key="9">
    <source>
        <dbReference type="ARBA" id="ARBA00023180"/>
    </source>
</evidence>
<evidence type="ECO:0000259" key="13">
    <source>
        <dbReference type="Pfam" id="PF01593"/>
    </source>
</evidence>
<organism evidence="14 15">
    <name type="scientific">Oryzias melastigma</name>
    <name type="common">Marine medaka</name>
    <dbReference type="NCBI Taxonomy" id="30732"/>
    <lineage>
        <taxon>Eukaryota</taxon>
        <taxon>Metazoa</taxon>
        <taxon>Chordata</taxon>
        <taxon>Craniata</taxon>
        <taxon>Vertebrata</taxon>
        <taxon>Euteleostomi</taxon>
        <taxon>Actinopterygii</taxon>
        <taxon>Neopterygii</taxon>
        <taxon>Teleostei</taxon>
        <taxon>Neoteleostei</taxon>
        <taxon>Acanthomorphata</taxon>
        <taxon>Ovalentaria</taxon>
        <taxon>Atherinomorphae</taxon>
        <taxon>Beloniformes</taxon>
        <taxon>Adrianichthyidae</taxon>
        <taxon>Oryziinae</taxon>
        <taxon>Oryzias</taxon>
    </lineage>
</organism>
<evidence type="ECO:0000256" key="12">
    <source>
        <dbReference type="SAM" id="SignalP"/>
    </source>
</evidence>
<dbReference type="InterPro" id="IPR050281">
    <property type="entry name" value="Flavin_monoamine_oxidase"/>
</dbReference>
<dbReference type="GeneTree" id="ENSGT00940000160928"/>
<dbReference type="Gene3D" id="1.10.405.10">
    <property type="entry name" value="Guanine Nucleotide Dissociation Inhibitor, domain 1"/>
    <property type="match status" value="1"/>
</dbReference>
<reference evidence="14" key="2">
    <citation type="submission" date="2025-09" db="UniProtKB">
        <authorList>
            <consortium name="Ensembl"/>
        </authorList>
    </citation>
    <scope>IDENTIFICATION</scope>
</reference>
<keyword evidence="5 11" id="KW-0285">Flavoprotein</keyword>
<comment type="subcellular location">
    <subcellularLocation>
        <location evidence="2">Secreted</location>
    </subcellularLocation>
</comment>
<proteinExistence type="inferred from homology"/>
<evidence type="ECO:0000256" key="4">
    <source>
        <dbReference type="ARBA" id="ARBA00022525"/>
    </source>
</evidence>
<keyword evidence="12" id="KW-0732">Signal</keyword>
<evidence type="ECO:0000256" key="3">
    <source>
        <dbReference type="ARBA" id="ARBA00005465"/>
    </source>
</evidence>
<dbReference type="EC" id="1.4.3.-" evidence="11"/>
<feature type="chain" id="PRO_5017236094" description="Amine oxidase" evidence="12">
    <location>
        <begin position="27"/>
        <end position="525"/>
    </location>
</feature>
<reference evidence="14" key="1">
    <citation type="submission" date="2025-08" db="UniProtKB">
        <authorList>
            <consortium name="Ensembl"/>
        </authorList>
    </citation>
    <scope>IDENTIFICATION</scope>
</reference>
<dbReference type="SUPFAM" id="SSF54373">
    <property type="entry name" value="FAD-linked reductases, C-terminal domain"/>
    <property type="match status" value="1"/>
</dbReference>
<dbReference type="Proteomes" id="UP000261560">
    <property type="component" value="Unplaced"/>
</dbReference>
<keyword evidence="6 11" id="KW-0274">FAD</keyword>
<feature type="domain" description="Amine oxidase" evidence="13">
    <location>
        <begin position="69"/>
        <end position="508"/>
    </location>
</feature>
<dbReference type="STRING" id="30732.ENSOMEP00000035508"/>
<dbReference type="Pfam" id="PF01593">
    <property type="entry name" value="Amino_oxidase"/>
    <property type="match status" value="1"/>
</dbReference>
<dbReference type="PANTHER" id="PTHR10742">
    <property type="entry name" value="FLAVIN MONOAMINE OXIDASE"/>
    <property type="match status" value="1"/>
</dbReference>
<evidence type="ECO:0000256" key="1">
    <source>
        <dbReference type="ARBA" id="ARBA00001974"/>
    </source>
</evidence>
<feature type="binding site" evidence="10">
    <location>
        <position position="116"/>
    </location>
    <ligand>
        <name>substrate</name>
    </ligand>
</feature>
<comment type="cofactor">
    <cofactor evidence="1 11">
        <name>FAD</name>
        <dbReference type="ChEBI" id="CHEBI:57692"/>
    </cofactor>
</comment>
<keyword evidence="4" id="KW-0964">Secreted</keyword>
<dbReference type="KEGG" id="oml:112155698"/>
<dbReference type="Gene3D" id="3.90.660.10">
    <property type="match status" value="1"/>
</dbReference>
<dbReference type="InterPro" id="IPR001613">
    <property type="entry name" value="Flavin_amine_oxidase"/>
</dbReference>
<dbReference type="OMA" id="WGIPDEE"/>
<dbReference type="InterPro" id="IPR002937">
    <property type="entry name" value="Amino_oxidase"/>
</dbReference>
<dbReference type="OrthoDB" id="5046242at2759"/>
<evidence type="ECO:0000313" key="15">
    <source>
        <dbReference type="Proteomes" id="UP000261560"/>
    </source>
</evidence>
<dbReference type="PRINTS" id="PR00757">
    <property type="entry name" value="AMINEOXDASEF"/>
</dbReference>
<dbReference type="GO" id="GO:0005576">
    <property type="term" value="C:extracellular region"/>
    <property type="evidence" value="ECO:0007669"/>
    <property type="project" value="UniProtKB-SubCell"/>
</dbReference>
<feature type="binding site" evidence="10">
    <location>
        <begin position="89"/>
        <end position="90"/>
    </location>
    <ligand>
        <name>FAD</name>
        <dbReference type="ChEBI" id="CHEBI:57692"/>
    </ligand>
</feature>
<evidence type="ECO:0000256" key="11">
    <source>
        <dbReference type="RuleBase" id="RU362067"/>
    </source>
</evidence>
<dbReference type="GeneID" id="112155698"/>
<feature type="binding site" evidence="10">
    <location>
        <begin position="113"/>
        <end position="116"/>
    </location>
    <ligand>
        <name>FAD</name>
        <dbReference type="ChEBI" id="CHEBI:57692"/>
    </ligand>
</feature>